<feature type="transmembrane region" description="Helical" evidence="6">
    <location>
        <begin position="45"/>
        <end position="70"/>
    </location>
</feature>
<comment type="similarity">
    <text evidence="5 6">Belongs to the anion channel-forming bestrophin (TC 1.A.46) family. Calcium-sensitive chloride channel subfamily.</text>
</comment>
<dbReference type="EMBL" id="CAJGYM010000046">
    <property type="protein sequence ID" value="CAD6194664.1"/>
    <property type="molecule type" value="Genomic_DNA"/>
</dbReference>
<dbReference type="OrthoDB" id="201595at2759"/>
<dbReference type="Proteomes" id="UP000835052">
    <property type="component" value="Unassembled WGS sequence"/>
</dbReference>
<organism evidence="7 8">
    <name type="scientific">Caenorhabditis auriculariae</name>
    <dbReference type="NCBI Taxonomy" id="2777116"/>
    <lineage>
        <taxon>Eukaryota</taxon>
        <taxon>Metazoa</taxon>
        <taxon>Ecdysozoa</taxon>
        <taxon>Nematoda</taxon>
        <taxon>Chromadorea</taxon>
        <taxon>Rhabditida</taxon>
        <taxon>Rhabditina</taxon>
        <taxon>Rhabditomorpha</taxon>
        <taxon>Rhabditoidea</taxon>
        <taxon>Rhabditidae</taxon>
        <taxon>Peloderinae</taxon>
        <taxon>Caenorhabditis</taxon>
    </lineage>
</organism>
<evidence type="ECO:0000256" key="4">
    <source>
        <dbReference type="ARBA" id="ARBA00023136"/>
    </source>
</evidence>
<keyword evidence="2 6" id="KW-0812">Transmembrane</keyword>
<dbReference type="Pfam" id="PF01062">
    <property type="entry name" value="Bestrophin"/>
    <property type="match status" value="1"/>
</dbReference>
<evidence type="ECO:0000256" key="5">
    <source>
        <dbReference type="ARBA" id="ARBA00034769"/>
    </source>
</evidence>
<protein>
    <recommendedName>
        <fullName evidence="6">Bestrophin homolog</fullName>
    </recommendedName>
</protein>
<comment type="caution">
    <text evidence="7">The sequence shown here is derived from an EMBL/GenBank/DDBJ whole genome shotgun (WGS) entry which is preliminary data.</text>
</comment>
<gene>
    <name evidence="7" type="ORF">CAUJ_LOCUS10583</name>
</gene>
<evidence type="ECO:0000256" key="2">
    <source>
        <dbReference type="ARBA" id="ARBA00022692"/>
    </source>
</evidence>
<keyword evidence="6" id="KW-0407">Ion channel</keyword>
<accession>A0A8S1HG06</accession>
<dbReference type="PANTHER" id="PTHR10736">
    <property type="entry name" value="BESTROPHIN"/>
    <property type="match status" value="1"/>
</dbReference>
<evidence type="ECO:0000313" key="8">
    <source>
        <dbReference type="Proteomes" id="UP000835052"/>
    </source>
</evidence>
<dbReference type="InterPro" id="IPR021134">
    <property type="entry name" value="Bestrophin-like"/>
</dbReference>
<dbReference type="InterPro" id="IPR000615">
    <property type="entry name" value="Bestrophin"/>
</dbReference>
<evidence type="ECO:0000256" key="3">
    <source>
        <dbReference type="ARBA" id="ARBA00022989"/>
    </source>
</evidence>
<keyword evidence="6" id="KW-1003">Cell membrane</keyword>
<keyword evidence="6" id="KW-0813">Transport</keyword>
<dbReference type="GO" id="GO:0005254">
    <property type="term" value="F:chloride channel activity"/>
    <property type="evidence" value="ECO:0007669"/>
    <property type="project" value="UniProtKB-KW"/>
</dbReference>
<keyword evidence="4 6" id="KW-0472">Membrane</keyword>
<dbReference type="GO" id="GO:0034707">
    <property type="term" value="C:chloride channel complex"/>
    <property type="evidence" value="ECO:0007669"/>
    <property type="project" value="UniProtKB-KW"/>
</dbReference>
<evidence type="ECO:0000313" key="7">
    <source>
        <dbReference type="EMBL" id="CAD6194664.1"/>
    </source>
</evidence>
<keyword evidence="3 6" id="KW-1133">Transmembrane helix</keyword>
<keyword evidence="6" id="KW-0868">Chloride</keyword>
<dbReference type="GO" id="GO:0005886">
    <property type="term" value="C:plasma membrane"/>
    <property type="evidence" value="ECO:0007669"/>
    <property type="project" value="UniProtKB-SubCell"/>
</dbReference>
<comment type="function">
    <text evidence="6">Forms chloride channels.</text>
</comment>
<keyword evidence="6" id="KW-0406">Ion transport</keyword>
<feature type="transmembrane region" description="Helical" evidence="6">
    <location>
        <begin position="90"/>
        <end position="107"/>
    </location>
</feature>
<name>A0A8S1HG06_9PELO</name>
<dbReference type="PANTHER" id="PTHR10736:SF27">
    <property type="entry name" value="BESTROPHIN HOMOLOG"/>
    <property type="match status" value="1"/>
</dbReference>
<evidence type="ECO:0000256" key="1">
    <source>
        <dbReference type="ARBA" id="ARBA00004141"/>
    </source>
</evidence>
<evidence type="ECO:0000256" key="6">
    <source>
        <dbReference type="RuleBase" id="RU363126"/>
    </source>
</evidence>
<proteinExistence type="inferred from homology"/>
<reference evidence="7" key="1">
    <citation type="submission" date="2020-10" db="EMBL/GenBank/DDBJ databases">
        <authorList>
            <person name="Kikuchi T."/>
        </authorList>
    </citation>
    <scope>NUCLEOTIDE SEQUENCE</scope>
    <source>
        <strain evidence="7">NKZ352</strain>
    </source>
</reference>
<keyword evidence="8" id="KW-1185">Reference proteome</keyword>
<comment type="subcellular location">
    <subcellularLocation>
        <location evidence="6">Cell membrane</location>
        <topology evidence="6">Multi-pass membrane protein</topology>
    </subcellularLocation>
    <subcellularLocation>
        <location evidence="1">Membrane</location>
        <topology evidence="1">Multi-pass membrane protein</topology>
    </subcellularLocation>
</comment>
<sequence length="404" mass="46733">MATLQKQPANRIMQIEKQNRPASQSNGNGMTVSYNLDVSSVNSLAFAKLLCNLFVWVVAYYVVALVYRCVLDDASQKMFARISNHLDDKLGYIPLTFMLGFFVTIVVDRWKQIFNNIGFIENVALSVCSLIRGSDNNVRLARRSIIRYIVLSQVGLHQSFHFRDFFLVLVFRDISMRVRRRFPTMKSLVEAGFLFENELQDLEASKLGYNKYWVPINWANTLICRMHTQKYLETPVSLNNVLNNVKEFRVTLEQLCKYDWVPIPIAYPQVVFLAVRMYFLVCLVSRQYIIHEFNDESPVVYLPRWLDEVAEALLNPLGEDDDDFEGNWIIDKNIETGMAIVDEAHDVCPILHVDRFSSPQFVPMYSEQSAQHAVNKLTGSASHVESVPKPYKIQLQLHRPTRKF</sequence>
<dbReference type="AlphaFoldDB" id="A0A8S1HG06"/>
<keyword evidence="6" id="KW-0869">Chloride channel</keyword>